<dbReference type="EMBL" id="QZDT01000043">
    <property type="protein sequence ID" value="NBJ94567.1"/>
    <property type="molecule type" value="Genomic_DNA"/>
</dbReference>
<accession>A0A9X5BKB3</accession>
<name>A0A9X5BKB3_9FIRM</name>
<proteinExistence type="predicted"/>
<sequence>MKTTASQMKNIAMKKIGDDAIDDIFESVSAAIGDTVWEKFGEFIVRQHLDDQLAVCNELFDRIKRDMAWACVEKVLDTPIFFTMLAEIYKEGYFPCSWNGECPSGRILFFDKFLLNISKKCNRQIFFPSIWMRGYQYEKKGGSNGGLRDNLSVLET</sequence>
<dbReference type="AlphaFoldDB" id="A0A9X5BKB3"/>
<keyword evidence="2" id="KW-1185">Reference proteome</keyword>
<protein>
    <submittedName>
        <fullName evidence="1">Uncharacterized protein</fullName>
    </submittedName>
</protein>
<gene>
    <name evidence="1" type="ORF">D5281_18790</name>
</gene>
<organism evidence="1 2">
    <name type="scientific">Parablautia muri</name>
    <dbReference type="NCBI Taxonomy" id="2320879"/>
    <lineage>
        <taxon>Bacteria</taxon>
        <taxon>Bacillati</taxon>
        <taxon>Bacillota</taxon>
        <taxon>Clostridia</taxon>
        <taxon>Lachnospirales</taxon>
        <taxon>Lachnospiraceae</taxon>
        <taxon>Parablautia</taxon>
    </lineage>
</organism>
<evidence type="ECO:0000313" key="2">
    <source>
        <dbReference type="Proteomes" id="UP001154420"/>
    </source>
</evidence>
<dbReference type="Proteomes" id="UP001154420">
    <property type="component" value="Unassembled WGS sequence"/>
</dbReference>
<reference evidence="1" key="1">
    <citation type="submission" date="2018-09" db="EMBL/GenBank/DDBJ databases">
        <title>Murine metabolic-syndrome-specific gut microbial biobank.</title>
        <authorList>
            <person name="Liu C."/>
        </authorList>
    </citation>
    <scope>NUCLEOTIDE SEQUENCE</scope>
    <source>
        <strain evidence="1">D42-62</strain>
    </source>
</reference>
<comment type="caution">
    <text evidence="1">The sequence shown here is derived from an EMBL/GenBank/DDBJ whole genome shotgun (WGS) entry which is preliminary data.</text>
</comment>
<evidence type="ECO:0000313" key="1">
    <source>
        <dbReference type="EMBL" id="NBJ94567.1"/>
    </source>
</evidence>